<comment type="caution">
    <text evidence="5">The sequence shown here is derived from an EMBL/GenBank/DDBJ whole genome shotgun (WGS) entry which is preliminary data.</text>
</comment>
<evidence type="ECO:0000313" key="6">
    <source>
        <dbReference type="Proteomes" id="UP000250915"/>
    </source>
</evidence>
<dbReference type="GO" id="GO:0016491">
    <property type="term" value="F:oxidoreductase activity"/>
    <property type="evidence" value="ECO:0007669"/>
    <property type="project" value="InterPro"/>
</dbReference>
<comment type="subunit">
    <text evidence="2">Interacts with COX5B; this interaction may contribute to localize PYROXD2 to the inner face of the inner mitochondrial membrane.</text>
</comment>
<dbReference type="Gene3D" id="3.50.50.60">
    <property type="entry name" value="FAD/NAD(P)-binding domain"/>
    <property type="match status" value="1"/>
</dbReference>
<dbReference type="EMBL" id="QMEV01000077">
    <property type="protein sequence ID" value="RAV05294.1"/>
    <property type="molecule type" value="Genomic_DNA"/>
</dbReference>
<feature type="non-terminal residue" evidence="5">
    <location>
        <position position="1"/>
    </location>
</feature>
<dbReference type="PANTHER" id="PTHR10668:SF103">
    <property type="entry name" value="PYRIDINE NUCLEOTIDE-DISULFIDE OXIDOREDUCTASE DOMAIN-CONTAINING PROTEIN 2"/>
    <property type="match status" value="1"/>
</dbReference>
<dbReference type="RefSeq" id="WP_133259298.1">
    <property type="nucleotide sequence ID" value="NZ_QMEV01000077.1"/>
</dbReference>
<evidence type="ECO:0000259" key="4">
    <source>
        <dbReference type="Pfam" id="PF01593"/>
    </source>
</evidence>
<dbReference type="GO" id="GO:0005829">
    <property type="term" value="C:cytosol"/>
    <property type="evidence" value="ECO:0007669"/>
    <property type="project" value="TreeGrafter"/>
</dbReference>
<name>A0A329LB37_9MYCO</name>
<dbReference type="Pfam" id="PF01593">
    <property type="entry name" value="Amino_oxidase"/>
    <property type="match status" value="1"/>
</dbReference>
<feature type="domain" description="Amine oxidase" evidence="4">
    <location>
        <begin position="51"/>
        <end position="141"/>
    </location>
</feature>
<protein>
    <recommendedName>
        <fullName evidence="3">Pyridine nucleotide-disulfide oxidoreductase domain-containing protein 2</fullName>
    </recommendedName>
</protein>
<evidence type="ECO:0000313" key="5">
    <source>
        <dbReference type="EMBL" id="RAV05294.1"/>
    </source>
</evidence>
<dbReference type="AlphaFoldDB" id="A0A329LB37"/>
<dbReference type="OrthoDB" id="9774675at2"/>
<gene>
    <name evidence="5" type="ORF">DQP57_23115</name>
</gene>
<dbReference type="PANTHER" id="PTHR10668">
    <property type="entry name" value="PHYTOENE DEHYDROGENASE"/>
    <property type="match status" value="1"/>
</dbReference>
<sequence length="351" mass="36706">IAGAVGNDVVRGVIATDALIGTFARLDDPSLPQNVCFLYHVLGGGTGDWDVPIGGMGAVTAALAAAAVRHGADISTGAEVYAIDPAGEVRYRAGGEDHRLTARFVLAGVTPTVLAELLGEEPTPAPGGAQVKVNMVLARLPRLRDHAVTPEQAFAGTFHVNETWTQLDAAYAQAAAGQPPNPLPCEAYCHSLTDPSILSADLRDAGAQTMTVFGLHTPHSLFDGADPDALRDRLTDDVLSSLNSVLAEPIQDVLLTDAQGRACLETTTTLDLERTLHMSGGNIFHGGLSWPFAEEDDPLDTPARRWGVSTANERIMLCGSGTRRGGAVSGIGGHNAAMAVLAALDPRRDRD</sequence>
<evidence type="ECO:0000256" key="2">
    <source>
        <dbReference type="ARBA" id="ARBA00038825"/>
    </source>
</evidence>
<accession>A0A329LB37</accession>
<dbReference type="Proteomes" id="UP000250915">
    <property type="component" value="Unassembled WGS sequence"/>
</dbReference>
<reference evidence="5 6" key="1">
    <citation type="submission" date="2018-06" db="EMBL/GenBank/DDBJ databases">
        <title>NTM in soil in Japan.</title>
        <authorList>
            <person name="Ohya K."/>
        </authorList>
    </citation>
    <scope>NUCLEOTIDE SEQUENCE [LARGE SCALE GENOMIC DNA]</scope>
    <source>
        <strain evidence="5 6">GF28</strain>
    </source>
</reference>
<proteinExistence type="predicted"/>
<organism evidence="5 6">
    <name type="scientific">Mycobacterium colombiense</name>
    <dbReference type="NCBI Taxonomy" id="339268"/>
    <lineage>
        <taxon>Bacteria</taxon>
        <taxon>Bacillati</taxon>
        <taxon>Actinomycetota</taxon>
        <taxon>Actinomycetes</taxon>
        <taxon>Mycobacteriales</taxon>
        <taxon>Mycobacteriaceae</taxon>
        <taxon>Mycobacterium</taxon>
        <taxon>Mycobacterium avium complex (MAC)</taxon>
    </lineage>
</organism>
<evidence type="ECO:0000256" key="1">
    <source>
        <dbReference type="ARBA" id="ARBA00037217"/>
    </source>
</evidence>
<dbReference type="InterPro" id="IPR002937">
    <property type="entry name" value="Amino_oxidase"/>
</dbReference>
<dbReference type="InterPro" id="IPR036188">
    <property type="entry name" value="FAD/NAD-bd_sf"/>
</dbReference>
<dbReference type="SUPFAM" id="SSF51905">
    <property type="entry name" value="FAD/NAD(P)-binding domain"/>
    <property type="match status" value="1"/>
</dbReference>
<comment type="function">
    <text evidence="1">Probable oxidoreductase that may play a role as regulator of mitochondrial function.</text>
</comment>
<evidence type="ECO:0000256" key="3">
    <source>
        <dbReference type="ARBA" id="ARBA00040298"/>
    </source>
</evidence>